<protein>
    <recommendedName>
        <fullName evidence="4">Transposase</fullName>
    </recommendedName>
</protein>
<feature type="region of interest" description="Disordered" evidence="1">
    <location>
        <begin position="304"/>
        <end position="336"/>
    </location>
</feature>
<dbReference type="EMBL" id="JANIIK010000111">
    <property type="protein sequence ID" value="KAJ3595596.1"/>
    <property type="molecule type" value="Genomic_DNA"/>
</dbReference>
<evidence type="ECO:0000256" key="1">
    <source>
        <dbReference type="SAM" id="MobiDB-lite"/>
    </source>
</evidence>
<dbReference type="PANTHER" id="PTHR45913">
    <property type="entry name" value="EPM2A-INTERACTING PROTEIN 1"/>
    <property type="match status" value="1"/>
</dbReference>
<evidence type="ECO:0000313" key="2">
    <source>
        <dbReference type="EMBL" id="KAJ3595596.1"/>
    </source>
</evidence>
<organism evidence="2 3">
    <name type="scientific">Muraenolepis orangiensis</name>
    <name type="common">Patagonian moray cod</name>
    <dbReference type="NCBI Taxonomy" id="630683"/>
    <lineage>
        <taxon>Eukaryota</taxon>
        <taxon>Metazoa</taxon>
        <taxon>Chordata</taxon>
        <taxon>Craniata</taxon>
        <taxon>Vertebrata</taxon>
        <taxon>Euteleostomi</taxon>
        <taxon>Actinopterygii</taxon>
        <taxon>Neopterygii</taxon>
        <taxon>Teleostei</taxon>
        <taxon>Neoteleostei</taxon>
        <taxon>Acanthomorphata</taxon>
        <taxon>Zeiogadaria</taxon>
        <taxon>Gadariae</taxon>
        <taxon>Gadiformes</taxon>
        <taxon>Muraenolepidoidei</taxon>
        <taxon>Muraenolepididae</taxon>
        <taxon>Muraenolepis</taxon>
    </lineage>
</organism>
<evidence type="ECO:0000313" key="3">
    <source>
        <dbReference type="Proteomes" id="UP001148018"/>
    </source>
</evidence>
<accession>A0A9Q0DW31</accession>
<gene>
    <name evidence="2" type="ORF">NHX12_004899</name>
</gene>
<dbReference type="SUPFAM" id="SSF53098">
    <property type="entry name" value="Ribonuclease H-like"/>
    <property type="match status" value="1"/>
</dbReference>
<dbReference type="InterPro" id="IPR012337">
    <property type="entry name" value="RNaseH-like_sf"/>
</dbReference>
<dbReference type="OrthoDB" id="10061052at2759"/>
<evidence type="ECO:0008006" key="4">
    <source>
        <dbReference type="Google" id="ProtNLM"/>
    </source>
</evidence>
<dbReference type="PANTHER" id="PTHR45913:SF5">
    <property type="entry name" value="GENERAL TRANSCRIPTION FACTOR II-I REPEAT DOMAIN-CONTAINING PROTEIN 2A-LIKE PROTEIN"/>
    <property type="match status" value="1"/>
</dbReference>
<sequence>MMAAFAKANLPIPKLTAIATDGAPAMIGSVNGLVGLCKADQTFPDFWNFHCIIHREQLVSKSLNLNNVMKPVMEIVNYIRTHALNHRQFRNLIAELDQGLPGDLPLHCTVRWLSKSKVFSRFFELLDAVKLFMEEKDKDYPELSDLEWIMDLAFSVDMLCHLDRLNLTLQGKLKMLPDLVQSVFAFVNKLKLFEAHIQKGDLTHFHTLLKASEQVTSAALKKKRDRYATLVANLHESFVTRFCDLQLKRPQITFLVDPFNAETDCLKAPLVTDEAAAELEMIDLCEEDQLKAVLREGTVEFWKNGPSGAGERLSPEWGNGPASQSTTDTHGVADGWLGLSPIDGSVGAHPGGGSPPAF</sequence>
<dbReference type="AlphaFoldDB" id="A0A9Q0DW31"/>
<keyword evidence="3" id="KW-1185">Reference proteome</keyword>
<reference evidence="2" key="1">
    <citation type="submission" date="2022-07" db="EMBL/GenBank/DDBJ databases">
        <title>Chromosome-level genome of Muraenolepis orangiensis.</title>
        <authorList>
            <person name="Kim J."/>
        </authorList>
    </citation>
    <scope>NUCLEOTIDE SEQUENCE</scope>
    <source>
        <strain evidence="2">KU_S4_2022</strain>
        <tissue evidence="2">Muscle</tissue>
    </source>
</reference>
<name>A0A9Q0DW31_9TELE</name>
<comment type="caution">
    <text evidence="2">The sequence shown here is derived from an EMBL/GenBank/DDBJ whole genome shotgun (WGS) entry which is preliminary data.</text>
</comment>
<dbReference type="Proteomes" id="UP001148018">
    <property type="component" value="Unassembled WGS sequence"/>
</dbReference>
<proteinExistence type="predicted"/>